<dbReference type="Pfam" id="PF00860">
    <property type="entry name" value="Xan_ur_permease"/>
    <property type="match status" value="1"/>
</dbReference>
<evidence type="ECO:0000256" key="3">
    <source>
        <dbReference type="ARBA" id="ARBA00022989"/>
    </source>
</evidence>
<evidence type="ECO:0000256" key="2">
    <source>
        <dbReference type="ARBA" id="ARBA00022692"/>
    </source>
</evidence>
<dbReference type="NCBIfam" id="NF037981">
    <property type="entry name" value="NCS2_1"/>
    <property type="match status" value="1"/>
</dbReference>
<feature type="transmembrane region" description="Helical" evidence="5">
    <location>
        <begin position="403"/>
        <end position="421"/>
    </location>
</feature>
<dbReference type="STRING" id="1202768.SAMN05216285_0998"/>
<keyword evidence="4 5" id="KW-0472">Membrane</keyword>
<dbReference type="PANTHER" id="PTHR11119">
    <property type="entry name" value="XANTHINE-URACIL / VITAMIN C PERMEASE FAMILY MEMBER"/>
    <property type="match status" value="1"/>
</dbReference>
<dbReference type="eggNOG" id="arCOG02805">
    <property type="taxonomic scope" value="Archaea"/>
</dbReference>
<dbReference type="EMBL" id="FOIS01000001">
    <property type="protein sequence ID" value="SEV87998.1"/>
    <property type="molecule type" value="Genomic_DNA"/>
</dbReference>
<keyword evidence="7" id="KW-1185">Reference proteome</keyword>
<evidence type="ECO:0000313" key="7">
    <source>
        <dbReference type="Proteomes" id="UP000183275"/>
    </source>
</evidence>
<sequence length="528" mass="55422">MTGDESATDDAVGSDIEYGIDERPPIHESFVLGMQHYLTMVGANIAVPLILANAMGMPPGVTARFIGTFFVVSGIATLAQTTFGNRYPIVQGAPFSMLAPALAIVGVVTAGGVQGQPGWEAALLQLQGAIIVAAIVEVAMGYFGLVGKLRRYLSPVVVAPTIALIGLSLFNSPQITTPNQSWLLLALTLGLILLFSQYLDVKHRAFRLYPVILALGIAWAVAAALSIFGVIGSGHPGYVALGDITETQPFFPIYPFQWGTPEITTAFVVGMFAGVLASIVESIGDYYAVANLTGSGAPSERRINHGIGMEGLMNVFSGVMGTAGSTSYSENIGAIGLTGVASRYVVQFGAVVMLFVGFIGYFGQLIATIPDPIVGGLFIAMFGQIVAVGISNLRHVDLDSSRNAFIIGFALFVGLAIPAYMGNFETTLEFRQAVGLEGAIASVVDATGAAGTTATWIEAAGQAVVDTVYIIGSTGMAVGGIAALFFDNTIPGTREERGLAEWERITEDESEFESFWDRWIGGEAGGDR</sequence>
<feature type="transmembrane region" description="Helical" evidence="5">
    <location>
        <begin position="152"/>
        <end position="170"/>
    </location>
</feature>
<dbReference type="AlphaFoldDB" id="A0A1I0MIX3"/>
<gene>
    <name evidence="6" type="ORF">SAMN05216285_0998</name>
</gene>
<feature type="transmembrane region" description="Helical" evidence="5">
    <location>
        <begin position="211"/>
        <end position="231"/>
    </location>
</feature>
<accession>A0A1I0MIX3</accession>
<reference evidence="7" key="1">
    <citation type="submission" date="2016-10" db="EMBL/GenBank/DDBJ databases">
        <authorList>
            <person name="Varghese N."/>
        </authorList>
    </citation>
    <scope>NUCLEOTIDE SEQUENCE [LARGE SCALE GENOMIC DNA]</scope>
    <source>
        <strain evidence="7">CGMCC 1.12284</strain>
    </source>
</reference>
<keyword evidence="3 5" id="KW-1133">Transmembrane helix</keyword>
<evidence type="ECO:0000256" key="5">
    <source>
        <dbReference type="SAM" id="Phobius"/>
    </source>
</evidence>
<feature type="transmembrane region" description="Helical" evidence="5">
    <location>
        <begin position="468"/>
        <end position="486"/>
    </location>
</feature>
<feature type="transmembrane region" description="Helical" evidence="5">
    <location>
        <begin position="126"/>
        <end position="145"/>
    </location>
</feature>
<dbReference type="Proteomes" id="UP000183275">
    <property type="component" value="Unassembled WGS sequence"/>
</dbReference>
<feature type="transmembrane region" description="Helical" evidence="5">
    <location>
        <begin position="344"/>
        <end position="367"/>
    </location>
</feature>
<feature type="transmembrane region" description="Helical" evidence="5">
    <location>
        <begin position="61"/>
        <end position="83"/>
    </location>
</feature>
<feature type="transmembrane region" description="Helical" evidence="5">
    <location>
        <begin position="373"/>
        <end position="391"/>
    </location>
</feature>
<comment type="subcellular location">
    <subcellularLocation>
        <location evidence="1">Membrane</location>
        <topology evidence="1">Multi-pass membrane protein</topology>
    </subcellularLocation>
</comment>
<keyword evidence="2 5" id="KW-0812">Transmembrane</keyword>
<protein>
    <submittedName>
        <fullName evidence="6">Xanthine/uracil permease</fullName>
    </submittedName>
</protein>
<feature type="transmembrane region" description="Helical" evidence="5">
    <location>
        <begin position="182"/>
        <end position="199"/>
    </location>
</feature>
<evidence type="ECO:0000256" key="1">
    <source>
        <dbReference type="ARBA" id="ARBA00004141"/>
    </source>
</evidence>
<organism evidence="6 7">
    <name type="scientific">Natrinema salifodinae</name>
    <dbReference type="NCBI Taxonomy" id="1202768"/>
    <lineage>
        <taxon>Archaea</taxon>
        <taxon>Methanobacteriati</taxon>
        <taxon>Methanobacteriota</taxon>
        <taxon>Stenosarchaea group</taxon>
        <taxon>Halobacteria</taxon>
        <taxon>Halobacteriales</taxon>
        <taxon>Natrialbaceae</taxon>
        <taxon>Natrinema</taxon>
    </lineage>
</organism>
<feature type="transmembrane region" description="Helical" evidence="5">
    <location>
        <begin position="263"/>
        <end position="280"/>
    </location>
</feature>
<dbReference type="GO" id="GO:0022857">
    <property type="term" value="F:transmembrane transporter activity"/>
    <property type="evidence" value="ECO:0007669"/>
    <property type="project" value="InterPro"/>
</dbReference>
<evidence type="ECO:0000256" key="4">
    <source>
        <dbReference type="ARBA" id="ARBA00023136"/>
    </source>
</evidence>
<name>A0A1I0MIX3_9EURY</name>
<dbReference type="OrthoDB" id="76842at2157"/>
<proteinExistence type="predicted"/>
<dbReference type="InterPro" id="IPR006043">
    <property type="entry name" value="NCS2"/>
</dbReference>
<evidence type="ECO:0000313" key="6">
    <source>
        <dbReference type="EMBL" id="SEV87998.1"/>
    </source>
</evidence>
<dbReference type="GO" id="GO:0016020">
    <property type="term" value="C:membrane"/>
    <property type="evidence" value="ECO:0007669"/>
    <property type="project" value="UniProtKB-SubCell"/>
</dbReference>
<dbReference type="RefSeq" id="WP_049991888.1">
    <property type="nucleotide sequence ID" value="NZ_FOIS01000001.1"/>
</dbReference>
<feature type="transmembrane region" description="Helical" evidence="5">
    <location>
        <begin position="95"/>
        <end position="114"/>
    </location>
</feature>